<dbReference type="GO" id="GO:0016705">
    <property type="term" value="F:oxidoreductase activity, acting on paired donors, with incorporation or reduction of molecular oxygen"/>
    <property type="evidence" value="ECO:0007669"/>
    <property type="project" value="InterPro"/>
</dbReference>
<dbReference type="EMBL" id="ASHR01000004">
    <property type="protein sequence ID" value="ERG65377.1"/>
    <property type="molecule type" value="Genomic_DNA"/>
</dbReference>
<dbReference type="InterPro" id="IPR011251">
    <property type="entry name" value="Luciferase-like_dom"/>
</dbReference>
<dbReference type="PANTHER" id="PTHR30137:SF15">
    <property type="entry name" value="BLL6902 PROTEIN"/>
    <property type="match status" value="1"/>
</dbReference>
<dbReference type="InterPro" id="IPR036661">
    <property type="entry name" value="Luciferase-like_sf"/>
</dbReference>
<dbReference type="Gene3D" id="3.20.20.30">
    <property type="entry name" value="Luciferase-like domain"/>
    <property type="match status" value="1"/>
</dbReference>
<dbReference type="PANTHER" id="PTHR30137">
    <property type="entry name" value="LUCIFERASE-LIKE MONOOXYGENASE"/>
    <property type="match status" value="1"/>
</dbReference>
<organism evidence="2 3">
    <name type="scientific">Agrococcus pavilionensis RW1</name>
    <dbReference type="NCBI Taxonomy" id="1330458"/>
    <lineage>
        <taxon>Bacteria</taxon>
        <taxon>Bacillati</taxon>
        <taxon>Actinomycetota</taxon>
        <taxon>Actinomycetes</taxon>
        <taxon>Micrococcales</taxon>
        <taxon>Microbacteriaceae</taxon>
        <taxon>Agrococcus</taxon>
    </lineage>
</organism>
<evidence type="ECO:0000313" key="3">
    <source>
        <dbReference type="Proteomes" id="UP000016462"/>
    </source>
</evidence>
<dbReference type="GO" id="GO:0005829">
    <property type="term" value="C:cytosol"/>
    <property type="evidence" value="ECO:0007669"/>
    <property type="project" value="TreeGrafter"/>
</dbReference>
<dbReference type="OrthoDB" id="7903015at2"/>
<dbReference type="InterPro" id="IPR050766">
    <property type="entry name" value="Bact_Lucif_Oxidored"/>
</dbReference>
<evidence type="ECO:0000313" key="2">
    <source>
        <dbReference type="EMBL" id="ERG65377.1"/>
    </source>
</evidence>
<dbReference type="Proteomes" id="UP000016462">
    <property type="component" value="Unassembled WGS sequence"/>
</dbReference>
<proteinExistence type="predicted"/>
<dbReference type="Pfam" id="PF00296">
    <property type="entry name" value="Bac_luciferase"/>
    <property type="match status" value="1"/>
</dbReference>
<protein>
    <recommendedName>
        <fullName evidence="1">Luciferase-like domain-containing protein</fullName>
    </recommendedName>
</protein>
<sequence length="356" mass="37211">MAPTIGFFTRVLDDADTPARYAIALEHIALAERLGFASAWVAQHHFDRAEGGLPSPFVLLAAAAARTSSIRLGTAILTLAHEQPTRAAEDAAVLDALSGGRLELGLGTGGSPATLSAFGEDPAHRRAIYDAKLVRVRSLLDGTADVALQPSAETLAGRLWQATFSAEGASLIGAHGDGLMLSRVQPPPAGLAGAELPPRVWDVQRPVVDAYLDALPAGAAPRILASRSVVVVDAAERAAVRAHAEAGLTRQLQQLHGVTPGSLSLDELLERSETHLGTPDEVAESLSADTAAASATAVSIQVHSVDPRSELTARSLELFATEVAPALGWRVGRADRADLDRSTLTHDAPQEDRHVA</sequence>
<keyword evidence="3" id="KW-1185">Reference proteome</keyword>
<reference evidence="2 3" key="1">
    <citation type="journal article" date="2013" name="Genome Announc.">
        <title>First draft genome sequence from a member of the genus agrococcus, isolated from modern microbialites.</title>
        <authorList>
            <person name="White R.A.III."/>
            <person name="Grassa C.J."/>
            <person name="Suttle C.A."/>
        </authorList>
    </citation>
    <scope>NUCLEOTIDE SEQUENCE [LARGE SCALE GENOMIC DNA]</scope>
    <source>
        <strain evidence="2 3">RW1</strain>
    </source>
</reference>
<feature type="domain" description="Luciferase-like" evidence="1">
    <location>
        <begin position="10"/>
        <end position="288"/>
    </location>
</feature>
<dbReference type="RefSeq" id="WP_021009346.1">
    <property type="nucleotide sequence ID" value="NZ_ASHR01000004.1"/>
</dbReference>
<name>U1LTB6_9MICO</name>
<dbReference type="SUPFAM" id="SSF51679">
    <property type="entry name" value="Bacterial luciferase-like"/>
    <property type="match status" value="1"/>
</dbReference>
<comment type="caution">
    <text evidence="2">The sequence shown here is derived from an EMBL/GenBank/DDBJ whole genome shotgun (WGS) entry which is preliminary data.</text>
</comment>
<gene>
    <name evidence="2" type="ORF">L332_13130</name>
</gene>
<evidence type="ECO:0000259" key="1">
    <source>
        <dbReference type="Pfam" id="PF00296"/>
    </source>
</evidence>
<accession>U1LTB6</accession>
<dbReference type="AlphaFoldDB" id="U1LTB6"/>